<dbReference type="PROSITE" id="PS51257">
    <property type="entry name" value="PROKAR_LIPOPROTEIN"/>
    <property type="match status" value="1"/>
</dbReference>
<dbReference type="Proteomes" id="UP001151699">
    <property type="component" value="Chromosome B"/>
</dbReference>
<comment type="similarity">
    <text evidence="1">Belongs to the glycosyl hydrolase 16 family.</text>
</comment>
<dbReference type="CDD" id="cd08024">
    <property type="entry name" value="GH16_CCF"/>
    <property type="match status" value="1"/>
</dbReference>
<name>A0A9Q0MZM2_9DIPT</name>
<feature type="signal peptide" evidence="2">
    <location>
        <begin position="1"/>
        <end position="19"/>
    </location>
</feature>
<dbReference type="SUPFAM" id="SSF49899">
    <property type="entry name" value="Concanavalin A-like lectins/glucanases"/>
    <property type="match status" value="1"/>
</dbReference>
<dbReference type="PANTHER" id="PTHR10963:SF55">
    <property type="entry name" value="GLYCOSIDE HYDROLASE FAMILY 16 PROTEIN"/>
    <property type="match status" value="1"/>
</dbReference>
<evidence type="ECO:0000313" key="5">
    <source>
        <dbReference type="Proteomes" id="UP001151699"/>
    </source>
</evidence>
<sequence length="368" mass="41569">MKAFIFIVIFCLWTQSAQSCTPSVTTVSGTHAPPTVCSGQLIFEDNFDFLDTSRWKHEISLAGGGNWEFQWYVNDRQNSFVTNGILNFRPSFTSDIFGETFLTTGRVIIPPGECTLAEWFGCDRQGTVDNIINPIRSARIDTRDSFGFKFGTVEIRAKMPAGDWLWPALWMMPQRSVYGGWPASGEIDLLEQRSNRQLYDGNVNVGVNQAGSTMHFGPRWDFNGWRTTHNTRNQVPGFDANFHVYRLEWTPSGIRFLVDGNTILNVDAGAGFWARGGFQSSGLPNPWLGGTIMAPFDQEFFIIMNLAVGGTNFFADHFVNRNSPKPWLNTSPRAAADFWSARSAWQPTWNLHNTDSNMQIDYVRVWAL</sequence>
<dbReference type="InterPro" id="IPR000757">
    <property type="entry name" value="Beta-glucanase-like"/>
</dbReference>
<dbReference type="PANTHER" id="PTHR10963">
    <property type="entry name" value="GLYCOSYL HYDROLASE-RELATED"/>
    <property type="match status" value="1"/>
</dbReference>
<comment type="caution">
    <text evidence="4">The sequence shown here is derived from an EMBL/GenBank/DDBJ whole genome shotgun (WGS) entry which is preliminary data.</text>
</comment>
<dbReference type="OrthoDB" id="4781at2759"/>
<dbReference type="Pfam" id="PF00722">
    <property type="entry name" value="Glyco_hydro_16"/>
    <property type="match status" value="1"/>
</dbReference>
<gene>
    <name evidence="4" type="primary">BGBP_4</name>
    <name evidence="4" type="ORF">Bhyg_05920</name>
</gene>
<dbReference type="InterPro" id="IPR013320">
    <property type="entry name" value="ConA-like_dom_sf"/>
</dbReference>
<dbReference type="Gene3D" id="2.60.120.200">
    <property type="match status" value="1"/>
</dbReference>
<dbReference type="EMBL" id="WJQU01000002">
    <property type="protein sequence ID" value="KAJ6640987.1"/>
    <property type="molecule type" value="Genomic_DNA"/>
</dbReference>
<feature type="domain" description="GH16" evidence="3">
    <location>
        <begin position="25"/>
        <end position="368"/>
    </location>
</feature>
<dbReference type="InterPro" id="IPR050546">
    <property type="entry name" value="Glycosyl_Hydrlase_16"/>
</dbReference>
<accession>A0A9Q0MZM2</accession>
<dbReference type="GO" id="GO:0004553">
    <property type="term" value="F:hydrolase activity, hydrolyzing O-glycosyl compounds"/>
    <property type="evidence" value="ECO:0007669"/>
    <property type="project" value="InterPro"/>
</dbReference>
<feature type="chain" id="PRO_5040317400" evidence="2">
    <location>
        <begin position="20"/>
        <end position="368"/>
    </location>
</feature>
<reference evidence="4" key="1">
    <citation type="submission" date="2022-07" db="EMBL/GenBank/DDBJ databases">
        <authorList>
            <person name="Trinca V."/>
            <person name="Uliana J.V.C."/>
            <person name="Torres T.T."/>
            <person name="Ward R.J."/>
            <person name="Monesi N."/>
        </authorList>
    </citation>
    <scope>NUCLEOTIDE SEQUENCE</scope>
    <source>
        <strain evidence="4">HSMRA1968</strain>
        <tissue evidence="4">Whole embryos</tissue>
    </source>
</reference>
<evidence type="ECO:0000256" key="2">
    <source>
        <dbReference type="SAM" id="SignalP"/>
    </source>
</evidence>
<evidence type="ECO:0000259" key="3">
    <source>
        <dbReference type="PROSITE" id="PS51762"/>
    </source>
</evidence>
<protein>
    <submittedName>
        <fullName evidence="4">Beta-1,3-glucan-binding protein</fullName>
    </submittedName>
</protein>
<organism evidence="4 5">
    <name type="scientific">Pseudolycoriella hygida</name>
    <dbReference type="NCBI Taxonomy" id="35572"/>
    <lineage>
        <taxon>Eukaryota</taxon>
        <taxon>Metazoa</taxon>
        <taxon>Ecdysozoa</taxon>
        <taxon>Arthropoda</taxon>
        <taxon>Hexapoda</taxon>
        <taxon>Insecta</taxon>
        <taxon>Pterygota</taxon>
        <taxon>Neoptera</taxon>
        <taxon>Endopterygota</taxon>
        <taxon>Diptera</taxon>
        <taxon>Nematocera</taxon>
        <taxon>Sciaroidea</taxon>
        <taxon>Sciaridae</taxon>
        <taxon>Pseudolycoriella</taxon>
    </lineage>
</organism>
<evidence type="ECO:0000313" key="4">
    <source>
        <dbReference type="EMBL" id="KAJ6640987.1"/>
    </source>
</evidence>
<dbReference type="AlphaFoldDB" id="A0A9Q0MZM2"/>
<dbReference type="GO" id="GO:0005975">
    <property type="term" value="P:carbohydrate metabolic process"/>
    <property type="evidence" value="ECO:0007669"/>
    <property type="project" value="InterPro"/>
</dbReference>
<dbReference type="PROSITE" id="PS51762">
    <property type="entry name" value="GH16_2"/>
    <property type="match status" value="1"/>
</dbReference>
<proteinExistence type="inferred from homology"/>
<keyword evidence="2" id="KW-0732">Signal</keyword>
<evidence type="ECO:0000256" key="1">
    <source>
        <dbReference type="ARBA" id="ARBA00006865"/>
    </source>
</evidence>
<keyword evidence="5" id="KW-1185">Reference proteome</keyword>